<dbReference type="Proteomes" id="UP000231279">
    <property type="component" value="Unassembled WGS sequence"/>
</dbReference>
<organism evidence="3 4">
    <name type="scientific">Handroanthus impetiginosus</name>
    <dbReference type="NCBI Taxonomy" id="429701"/>
    <lineage>
        <taxon>Eukaryota</taxon>
        <taxon>Viridiplantae</taxon>
        <taxon>Streptophyta</taxon>
        <taxon>Embryophyta</taxon>
        <taxon>Tracheophyta</taxon>
        <taxon>Spermatophyta</taxon>
        <taxon>Magnoliopsida</taxon>
        <taxon>eudicotyledons</taxon>
        <taxon>Gunneridae</taxon>
        <taxon>Pentapetalae</taxon>
        <taxon>asterids</taxon>
        <taxon>lamiids</taxon>
        <taxon>Lamiales</taxon>
        <taxon>Bignoniaceae</taxon>
        <taxon>Crescentiina</taxon>
        <taxon>Tabebuia alliance</taxon>
        <taxon>Handroanthus</taxon>
    </lineage>
</organism>
<evidence type="ECO:0000313" key="4">
    <source>
        <dbReference type="Proteomes" id="UP000231279"/>
    </source>
</evidence>
<gene>
    <name evidence="3" type="ORF">CDL12_22602</name>
    <name evidence="2" type="ORF">CDL12_25407</name>
</gene>
<protein>
    <submittedName>
        <fullName evidence="3">Uncharacterized protein</fullName>
    </submittedName>
</protein>
<reference evidence="3" key="3">
    <citation type="journal article" date="2018" name="Gigascience">
        <title>Genome assembly of the pink ipe (Handroanthus impetiginosus, Bignoniaceae), a highly-valued ecologically keystone neotropical timber forest tree.</title>
        <authorList>
            <person name="Silva-Junior O.B."/>
            <person name="Novaes E."/>
            <person name="Grattapaglia D."/>
            <person name="Collevatti R.G."/>
        </authorList>
    </citation>
    <scope>NUCLEOTIDE SEQUENCE [LARGE SCALE GENOMIC DNA]</scope>
    <source>
        <strain evidence="3">UFG-1</strain>
        <tissue evidence="3">Leaf</tissue>
    </source>
</reference>
<dbReference type="EMBL" id="NKXS01004992">
    <property type="protein sequence ID" value="PIN04859.1"/>
    <property type="molecule type" value="Genomic_DNA"/>
</dbReference>
<sequence>MEKIGEDLQEKELKSHTAIRCAKAAILLSSLRNATNSFTSDVPQIQEDEKIEMLKIELVKKKQKLKKMRLWIGVSLLSYLLIFLILPFFLKSL</sequence>
<reference evidence="3" key="1">
    <citation type="submission" date="2017-07" db="EMBL/GenBank/DDBJ databases">
        <authorList>
            <person name="Sun Z.S."/>
            <person name="Albrecht U."/>
            <person name="Echele G."/>
            <person name="Lee C.C."/>
        </authorList>
    </citation>
    <scope>NUCLEOTIDE SEQUENCE</scope>
    <source>
        <strain evidence="3">UFG-1</strain>
        <tissue evidence="3">Leaf</tissue>
    </source>
</reference>
<keyword evidence="4" id="KW-1185">Reference proteome</keyword>
<dbReference type="AlphaFoldDB" id="A0A2G9GHU4"/>
<comment type="caution">
    <text evidence="3">The sequence shown here is derived from an EMBL/GenBank/DDBJ whole genome shotgun (WGS) entry which is preliminary data.</text>
</comment>
<keyword evidence="1" id="KW-0472">Membrane</keyword>
<dbReference type="EMBL" id="NKXS01006076">
    <property type="protein sequence ID" value="PIN02076.1"/>
    <property type="molecule type" value="Genomic_DNA"/>
</dbReference>
<evidence type="ECO:0000313" key="3">
    <source>
        <dbReference type="EMBL" id="PIN04859.1"/>
    </source>
</evidence>
<accession>A0A2G9GHU4</accession>
<keyword evidence="1" id="KW-0812">Transmembrane</keyword>
<proteinExistence type="predicted"/>
<dbReference type="OrthoDB" id="913233at2759"/>
<evidence type="ECO:0000256" key="1">
    <source>
        <dbReference type="SAM" id="Phobius"/>
    </source>
</evidence>
<reference evidence="4" key="2">
    <citation type="journal article" date="2018" name="Gigascience">
        <title>Genome assembly of the Pink Ipe (Handroanthus impetiginosus, Bignoniaceae), a highly valued, ecologically keystone Neotropical timber forest tree.</title>
        <authorList>
            <person name="Silva-Junior O.B."/>
            <person name="Grattapaglia D."/>
            <person name="Novaes E."/>
            <person name="Collevatti R.G."/>
        </authorList>
    </citation>
    <scope>NUCLEOTIDE SEQUENCE [LARGE SCALE GENOMIC DNA]</scope>
    <source>
        <strain evidence="4">cv. UFG-1</strain>
    </source>
</reference>
<feature type="transmembrane region" description="Helical" evidence="1">
    <location>
        <begin position="70"/>
        <end position="90"/>
    </location>
</feature>
<evidence type="ECO:0000313" key="2">
    <source>
        <dbReference type="EMBL" id="PIN02076.1"/>
    </source>
</evidence>
<keyword evidence="1" id="KW-1133">Transmembrane helix</keyword>
<name>A0A2G9GHU4_9LAMI</name>